<dbReference type="Proteomes" id="UP000051017">
    <property type="component" value="Unassembled WGS sequence"/>
</dbReference>
<sequence>MAEVTTKLAGQSFGNRLFYGTIRFIVIVICRLYLRLRIIDAHKIPRTGTFILAPSHRSTLDIPVAAATTRRRLMYMGKDSMWKFKPIGAFLTALGTFPVTRGSADLEALKRCIAILHRGDPLVLFPEGTRRQGRVIEPLFDGAAFIAYKTGVPIIPVGIAGSEEIWPPGTRLPRPRKCVAVVGDPIYPKSLNGARATREMMSEFTLELQTSLQTVFDQAFQKLD</sequence>
<dbReference type="InterPro" id="IPR002123">
    <property type="entry name" value="Plipid/glycerol_acylTrfase"/>
</dbReference>
<evidence type="ECO:0000256" key="1">
    <source>
        <dbReference type="ARBA" id="ARBA00022679"/>
    </source>
</evidence>
<proteinExistence type="predicted"/>
<keyword evidence="3" id="KW-0472">Membrane</keyword>
<gene>
    <name evidence="5" type="ORF">ABR75_06835</name>
</gene>
<feature type="domain" description="Phospholipid/glycerol acyltransferase" evidence="4">
    <location>
        <begin position="50"/>
        <end position="162"/>
    </location>
</feature>
<dbReference type="Pfam" id="PF01553">
    <property type="entry name" value="Acyltransferase"/>
    <property type="match status" value="1"/>
</dbReference>
<dbReference type="SUPFAM" id="SSF69593">
    <property type="entry name" value="Glycerol-3-phosphate (1)-acyltransferase"/>
    <property type="match status" value="1"/>
</dbReference>
<keyword evidence="3" id="KW-0812">Transmembrane</keyword>
<evidence type="ECO:0000259" key="4">
    <source>
        <dbReference type="SMART" id="SM00563"/>
    </source>
</evidence>
<evidence type="ECO:0000313" key="5">
    <source>
        <dbReference type="EMBL" id="KRO45711.1"/>
    </source>
</evidence>
<dbReference type="PANTHER" id="PTHR10434">
    <property type="entry name" value="1-ACYL-SN-GLYCEROL-3-PHOSPHATE ACYLTRANSFERASE"/>
    <property type="match status" value="1"/>
</dbReference>
<dbReference type="CDD" id="cd07989">
    <property type="entry name" value="LPLAT_AGPAT-like"/>
    <property type="match status" value="1"/>
</dbReference>
<name>A0A0R2Q613_9ACTN</name>
<keyword evidence="3" id="KW-1133">Transmembrane helix</keyword>
<dbReference type="GO" id="GO:0003841">
    <property type="term" value="F:1-acylglycerol-3-phosphate O-acyltransferase activity"/>
    <property type="evidence" value="ECO:0007669"/>
    <property type="project" value="TreeGrafter"/>
</dbReference>
<feature type="transmembrane region" description="Helical" evidence="3">
    <location>
        <begin position="17"/>
        <end position="34"/>
    </location>
</feature>
<dbReference type="SMART" id="SM00563">
    <property type="entry name" value="PlsC"/>
    <property type="match status" value="1"/>
</dbReference>
<dbReference type="EMBL" id="LIBJ01000441">
    <property type="protein sequence ID" value="KRO45711.1"/>
    <property type="molecule type" value="Genomic_DNA"/>
</dbReference>
<evidence type="ECO:0000256" key="3">
    <source>
        <dbReference type="SAM" id="Phobius"/>
    </source>
</evidence>
<dbReference type="GO" id="GO:0006654">
    <property type="term" value="P:phosphatidic acid biosynthetic process"/>
    <property type="evidence" value="ECO:0007669"/>
    <property type="project" value="TreeGrafter"/>
</dbReference>
<accession>A0A0R2Q613</accession>
<evidence type="ECO:0000313" key="6">
    <source>
        <dbReference type="Proteomes" id="UP000051017"/>
    </source>
</evidence>
<comment type="caution">
    <text evidence="5">The sequence shown here is derived from an EMBL/GenBank/DDBJ whole genome shotgun (WGS) entry which is preliminary data.</text>
</comment>
<organism evidence="5 6">
    <name type="scientific">Acidimicrobiia bacterium BACL6 MAG-120924-bin43</name>
    <dbReference type="NCBI Taxonomy" id="1655583"/>
    <lineage>
        <taxon>Bacteria</taxon>
        <taxon>Bacillati</taxon>
        <taxon>Actinomycetota</taxon>
        <taxon>Acidimicrobiia</taxon>
        <taxon>acIV cluster</taxon>
    </lineage>
</organism>
<keyword evidence="2" id="KW-0012">Acyltransferase</keyword>
<protein>
    <recommendedName>
        <fullName evidence="4">Phospholipid/glycerol acyltransferase domain-containing protein</fullName>
    </recommendedName>
</protein>
<keyword evidence="1" id="KW-0808">Transferase</keyword>
<reference evidence="5 6" key="1">
    <citation type="submission" date="2015-10" db="EMBL/GenBank/DDBJ databases">
        <title>Metagenome-Assembled Genomes uncover a global brackish microbiome.</title>
        <authorList>
            <person name="Hugerth L.W."/>
            <person name="Larsson J."/>
            <person name="Alneberg J."/>
            <person name="Lindh M.V."/>
            <person name="Legrand C."/>
            <person name="Pinhassi J."/>
            <person name="Andersson A.F."/>
        </authorList>
    </citation>
    <scope>NUCLEOTIDE SEQUENCE [LARGE SCALE GENOMIC DNA]</scope>
    <source>
        <strain evidence="5">BACL6 MAG-120924-bin43</strain>
    </source>
</reference>
<dbReference type="PANTHER" id="PTHR10434:SF11">
    <property type="entry name" value="1-ACYL-SN-GLYCEROL-3-PHOSPHATE ACYLTRANSFERASE"/>
    <property type="match status" value="1"/>
</dbReference>
<dbReference type="AlphaFoldDB" id="A0A0R2Q613"/>
<evidence type="ECO:0000256" key="2">
    <source>
        <dbReference type="ARBA" id="ARBA00023315"/>
    </source>
</evidence>